<dbReference type="GO" id="GO:0005509">
    <property type="term" value="F:calcium ion binding"/>
    <property type="evidence" value="ECO:0007669"/>
    <property type="project" value="InterPro"/>
</dbReference>
<dbReference type="GO" id="GO:0006897">
    <property type="term" value="P:endocytosis"/>
    <property type="evidence" value="ECO:0007669"/>
    <property type="project" value="UniProtKB-KW"/>
</dbReference>
<evidence type="ECO:0000256" key="3">
    <source>
        <dbReference type="ARBA" id="ARBA00004413"/>
    </source>
</evidence>
<keyword evidence="5" id="KW-0254">Endocytosis</keyword>
<feature type="region of interest" description="Disordered" evidence="12">
    <location>
        <begin position="89"/>
        <end position="141"/>
    </location>
</feature>
<feature type="compositionally biased region" description="Low complexity" evidence="12">
    <location>
        <begin position="691"/>
        <end position="706"/>
    </location>
</feature>
<keyword evidence="6" id="KW-0967">Endosome</keyword>
<reference evidence="16" key="1">
    <citation type="submission" date="2018-03" db="EMBL/GenBank/DDBJ databases">
        <authorList>
            <person name="Guldener U."/>
        </authorList>
    </citation>
    <scope>NUCLEOTIDE SEQUENCE</scope>
</reference>
<feature type="region of interest" description="Disordered" evidence="12">
    <location>
        <begin position="652"/>
        <end position="908"/>
    </location>
</feature>
<evidence type="ECO:0000259" key="13">
    <source>
        <dbReference type="PROSITE" id="PS50030"/>
    </source>
</evidence>
<evidence type="ECO:0000313" key="16">
    <source>
        <dbReference type="EMBL" id="SPO05707.1"/>
    </source>
</evidence>
<feature type="compositionally biased region" description="Basic and acidic residues" evidence="12">
    <location>
        <begin position="659"/>
        <end position="678"/>
    </location>
</feature>
<name>A0AAE8N489_9PEZI</name>
<feature type="compositionally biased region" description="Low complexity" evidence="12">
    <location>
        <begin position="1123"/>
        <end position="1144"/>
    </location>
</feature>
<feature type="region of interest" description="Disordered" evidence="12">
    <location>
        <begin position="367"/>
        <end position="497"/>
    </location>
</feature>
<evidence type="ECO:0000259" key="15">
    <source>
        <dbReference type="PROSITE" id="PS50222"/>
    </source>
</evidence>
<feature type="region of interest" description="Disordered" evidence="12">
    <location>
        <begin position="926"/>
        <end position="1003"/>
    </location>
</feature>
<dbReference type="SUPFAM" id="SSF47473">
    <property type="entry name" value="EF-hand"/>
    <property type="match status" value="3"/>
</dbReference>
<feature type="compositionally biased region" description="Basic and acidic residues" evidence="12">
    <location>
        <begin position="894"/>
        <end position="908"/>
    </location>
</feature>
<feature type="compositionally biased region" description="Polar residues" evidence="12">
    <location>
        <begin position="680"/>
        <end position="689"/>
    </location>
</feature>
<feature type="compositionally biased region" description="Polar residues" evidence="12">
    <location>
        <begin position="419"/>
        <end position="437"/>
    </location>
</feature>
<dbReference type="InterPro" id="IPR015940">
    <property type="entry name" value="UBA"/>
</dbReference>
<keyword evidence="10" id="KW-0206">Cytoskeleton</keyword>
<feature type="compositionally biased region" description="Basic and acidic residues" evidence="12">
    <location>
        <begin position="1181"/>
        <end position="1193"/>
    </location>
</feature>
<feature type="compositionally biased region" description="Polar residues" evidence="12">
    <location>
        <begin position="844"/>
        <end position="858"/>
    </location>
</feature>
<dbReference type="GO" id="GO:0003779">
    <property type="term" value="F:actin binding"/>
    <property type="evidence" value="ECO:0007669"/>
    <property type="project" value="UniProtKB-KW"/>
</dbReference>
<evidence type="ECO:0000256" key="5">
    <source>
        <dbReference type="ARBA" id="ARBA00022583"/>
    </source>
</evidence>
<dbReference type="CDD" id="cd00052">
    <property type="entry name" value="EH"/>
    <property type="match status" value="3"/>
</dbReference>
<evidence type="ECO:0000256" key="8">
    <source>
        <dbReference type="ARBA" id="ARBA00023054"/>
    </source>
</evidence>
<feature type="compositionally biased region" description="Acidic residues" evidence="12">
    <location>
        <begin position="955"/>
        <end position="974"/>
    </location>
</feature>
<dbReference type="GO" id="GO:0010008">
    <property type="term" value="C:endosome membrane"/>
    <property type="evidence" value="ECO:0007669"/>
    <property type="project" value="UniProtKB-SubCell"/>
</dbReference>
<keyword evidence="9" id="KW-0009">Actin-binding</keyword>
<feature type="compositionally biased region" description="Polar residues" evidence="12">
    <location>
        <begin position="467"/>
        <end position="481"/>
    </location>
</feature>
<feature type="compositionally biased region" description="Polar residues" evidence="12">
    <location>
        <begin position="1042"/>
        <end position="1056"/>
    </location>
</feature>
<gene>
    <name evidence="16" type="ORF">DNG_08394</name>
</gene>
<comment type="subcellular location">
    <subcellularLocation>
        <location evidence="3">Cell membrane</location>
        <topology evidence="3">Peripheral membrane protein</topology>
        <orientation evidence="3">Cytoplasmic side</orientation>
    </subcellularLocation>
    <subcellularLocation>
        <location evidence="2">Cytoplasm</location>
        <location evidence="2">Cytoskeleton</location>
        <location evidence="2">Actin patch</location>
    </subcellularLocation>
    <subcellularLocation>
        <location evidence="1">Endosome membrane</location>
        <topology evidence="1">Peripheral membrane protein</topology>
        <orientation evidence="1">Cytoplasmic side</orientation>
    </subcellularLocation>
</comment>
<dbReference type="InterPro" id="IPR018247">
    <property type="entry name" value="EF_Hand_1_Ca_BS"/>
</dbReference>
<dbReference type="InterPro" id="IPR009060">
    <property type="entry name" value="UBA-like_sf"/>
</dbReference>
<evidence type="ECO:0000256" key="6">
    <source>
        <dbReference type="ARBA" id="ARBA00022753"/>
    </source>
</evidence>
<dbReference type="AlphaFoldDB" id="A0AAE8N489"/>
<comment type="subunit">
    <text evidence="4">Component of the PAN1 actin cytoskeleton-regulatory complex.</text>
</comment>
<feature type="compositionally biased region" description="Polar residues" evidence="12">
    <location>
        <begin position="772"/>
        <end position="783"/>
    </location>
</feature>
<feature type="region of interest" description="Disordered" evidence="12">
    <location>
        <begin position="1042"/>
        <end position="1201"/>
    </location>
</feature>
<proteinExistence type="predicted"/>
<dbReference type="InterPro" id="IPR000261">
    <property type="entry name" value="EH_dom"/>
</dbReference>
<feature type="compositionally biased region" description="Basic and acidic residues" evidence="12">
    <location>
        <begin position="981"/>
        <end position="1003"/>
    </location>
</feature>
<feature type="domain" description="EF-hand" evidence="15">
    <location>
        <begin position="324"/>
        <end position="359"/>
    </location>
</feature>
<keyword evidence="8" id="KW-0175">Coiled coil</keyword>
<accession>A0AAE8N489</accession>
<dbReference type="PROSITE" id="PS50222">
    <property type="entry name" value="EF_HAND_2"/>
    <property type="match status" value="1"/>
</dbReference>
<feature type="compositionally biased region" description="Pro residues" evidence="12">
    <location>
        <begin position="112"/>
        <end position="124"/>
    </location>
</feature>
<evidence type="ECO:0000256" key="4">
    <source>
        <dbReference type="ARBA" id="ARBA00011159"/>
    </source>
</evidence>
<comment type="function">
    <text evidence="11">Component of the PAN1 actin cytoskeleton-regulatory complex required for the internalization of endosomes during actin-coupled endocytosis. The complex links the site of endocytosis to the cell membrane-associated actin cytoskeleton. Mediates uptake of external molecules and vacuolar degradation of plasma membrane proteins. Plays a role in the proper organization of the cell membrane-associated actin cytoskeleton and promotes its destabilization.</text>
</comment>
<dbReference type="GO" id="GO:0005886">
    <property type="term" value="C:plasma membrane"/>
    <property type="evidence" value="ECO:0007669"/>
    <property type="project" value="UniProtKB-SubCell"/>
</dbReference>
<dbReference type="Gene3D" id="1.10.8.10">
    <property type="entry name" value="DNA helicase RuvA subunit, C-terminal domain"/>
    <property type="match status" value="1"/>
</dbReference>
<feature type="compositionally biased region" description="Acidic residues" evidence="12">
    <location>
        <begin position="1061"/>
        <end position="1071"/>
    </location>
</feature>
<feature type="domain" description="EH" evidence="14">
    <location>
        <begin position="19"/>
        <end position="125"/>
    </location>
</feature>
<feature type="compositionally biased region" description="Pro residues" evidence="12">
    <location>
        <begin position="449"/>
        <end position="460"/>
    </location>
</feature>
<dbReference type="PROSITE" id="PS50031">
    <property type="entry name" value="EH"/>
    <property type="match status" value="3"/>
</dbReference>
<dbReference type="Proteomes" id="UP001187682">
    <property type="component" value="Unassembled WGS sequence"/>
</dbReference>
<keyword evidence="10" id="KW-0963">Cytoplasm</keyword>
<dbReference type="SMART" id="SM00027">
    <property type="entry name" value="EH"/>
    <property type="match status" value="3"/>
</dbReference>
<dbReference type="Pfam" id="PF00627">
    <property type="entry name" value="UBA"/>
    <property type="match status" value="1"/>
</dbReference>
<dbReference type="EMBL" id="ONZQ02000013">
    <property type="protein sequence ID" value="SPO05707.1"/>
    <property type="molecule type" value="Genomic_DNA"/>
</dbReference>
<evidence type="ECO:0000256" key="2">
    <source>
        <dbReference type="ARBA" id="ARBA00004134"/>
    </source>
</evidence>
<evidence type="ECO:0000313" key="17">
    <source>
        <dbReference type="Proteomes" id="UP001187682"/>
    </source>
</evidence>
<dbReference type="Pfam" id="PF12763">
    <property type="entry name" value="EH"/>
    <property type="match status" value="3"/>
</dbReference>
<feature type="domain" description="UBA" evidence="13">
    <location>
        <begin position="1193"/>
        <end position="1234"/>
    </location>
</feature>
<dbReference type="PROSITE" id="PS00018">
    <property type="entry name" value="EF_HAND_1"/>
    <property type="match status" value="1"/>
</dbReference>
<dbReference type="SMART" id="SM00165">
    <property type="entry name" value="UBA"/>
    <property type="match status" value="1"/>
</dbReference>
<feature type="compositionally biased region" description="Polar residues" evidence="12">
    <location>
        <begin position="750"/>
        <end position="764"/>
    </location>
</feature>
<feature type="domain" description="EH" evidence="14">
    <location>
        <begin position="291"/>
        <end position="384"/>
    </location>
</feature>
<feature type="compositionally biased region" description="Polar residues" evidence="12">
    <location>
        <begin position="1097"/>
        <end position="1122"/>
    </location>
</feature>
<keyword evidence="17" id="KW-1185">Reference proteome</keyword>
<dbReference type="PANTHER" id="PTHR11216:SF170">
    <property type="entry name" value="DYNAMIN ASSOCIATED PROTEIN 160, ISOFORM D"/>
    <property type="match status" value="1"/>
</dbReference>
<evidence type="ECO:0000256" key="12">
    <source>
        <dbReference type="SAM" id="MobiDB-lite"/>
    </source>
</evidence>
<dbReference type="Gene3D" id="1.10.287.1490">
    <property type="match status" value="1"/>
</dbReference>
<dbReference type="Gene3D" id="1.10.238.10">
    <property type="entry name" value="EF-hand"/>
    <property type="match status" value="3"/>
</dbReference>
<dbReference type="GO" id="GO:0030479">
    <property type="term" value="C:actin cortical patch"/>
    <property type="evidence" value="ECO:0007669"/>
    <property type="project" value="UniProtKB-SubCell"/>
</dbReference>
<feature type="compositionally biased region" description="Polar residues" evidence="12">
    <location>
        <begin position="809"/>
        <end position="818"/>
    </location>
</feature>
<evidence type="ECO:0000256" key="9">
    <source>
        <dbReference type="ARBA" id="ARBA00023203"/>
    </source>
</evidence>
<keyword evidence="7" id="KW-0106">Calcium</keyword>
<dbReference type="PANTHER" id="PTHR11216">
    <property type="entry name" value="EH DOMAIN"/>
    <property type="match status" value="1"/>
</dbReference>
<protein>
    <submittedName>
        <fullName evidence="16">Related to EDE1 protein</fullName>
    </submittedName>
</protein>
<dbReference type="SUPFAM" id="SSF46934">
    <property type="entry name" value="UBA-like"/>
    <property type="match status" value="1"/>
</dbReference>
<evidence type="ECO:0000256" key="7">
    <source>
        <dbReference type="ARBA" id="ARBA00022837"/>
    </source>
</evidence>
<feature type="compositionally biased region" description="Low complexity" evidence="12">
    <location>
        <begin position="439"/>
        <end position="448"/>
    </location>
</feature>
<feature type="domain" description="EH" evidence="14">
    <location>
        <begin position="145"/>
        <end position="236"/>
    </location>
</feature>
<evidence type="ECO:0000256" key="1">
    <source>
        <dbReference type="ARBA" id="ARBA00004125"/>
    </source>
</evidence>
<comment type="caution">
    <text evidence="16">The sequence shown here is derived from an EMBL/GenBank/DDBJ whole genome shotgun (WGS) entry which is preliminary data.</text>
</comment>
<organism evidence="16 17">
    <name type="scientific">Cephalotrichum gorgonifer</name>
    <dbReference type="NCBI Taxonomy" id="2041049"/>
    <lineage>
        <taxon>Eukaryota</taxon>
        <taxon>Fungi</taxon>
        <taxon>Dikarya</taxon>
        <taxon>Ascomycota</taxon>
        <taxon>Pezizomycotina</taxon>
        <taxon>Sordariomycetes</taxon>
        <taxon>Hypocreomycetidae</taxon>
        <taxon>Microascales</taxon>
        <taxon>Microascaceae</taxon>
        <taxon>Cephalotrichum</taxon>
    </lineage>
</organism>
<feature type="compositionally biased region" description="Low complexity" evidence="12">
    <location>
        <begin position="933"/>
        <end position="948"/>
    </location>
</feature>
<dbReference type="PROSITE" id="PS50030">
    <property type="entry name" value="UBA"/>
    <property type="match status" value="1"/>
</dbReference>
<sequence length="1235" mass="130237">MSAETGTDSSQIVNLSPEEKRLFGQLFRQADFDNVSVVTGEVAVSFFEKTRLDTRVLGKIWQIADTENRGFLTPAGFSVALRLIGHAQAGREPSPELARQSGPLPRFDGVPVPSPSPASPPPPAALQAQGSGGGPVRIPPLTPDRVAQFSGLFERQSLGPGNVLPGDQAKQIFEKSGLPNETLGLVWQLADTEQRGAFLVHEFVIAMHLLNALKTGVLKAVPNTLPPGLVEAARRGPAARQSPTHTGPITGIATMSGSANMRTGSPLARGGVAPPLTGLATGGDWLITPAEKTKFDSIYDGIQKANRGYITGEEAVPFFSQSDLSGDILAQIWDLSDINSEGHLTKDEFAIAMYLIRLQRARRDGTNVLPTTLPPNLVPPSMRNQVRPMTAGSAFDSPPQQQPPPPMPKSAVNDLFGLDTSSAPIQAPLQTGGSTASDPFGSGSVGIPPGSPLRASPPPSSKFQPFVPSSSFGRGLTQQPGASHEAQDLLGDNDPEISSKLTEETTELANISNQIGTLTTQMTNLQTQRSTAQNDLNQSSSQKKNFEQRLTQLRTMYEKEVKDVRSLEDQLTASRAETRKLQAECMSLDGTYQDLQSQRQKVLSGLQADQQENASLKEKIRALNAEIAQLKPQIEKLKSEARQQKGLVAINKKQLSTNESERDRLKSEVDDLVKDGELSRQATGSSLQSGPVAQVASPAPSTASATNPFFKRTGSTDMMGAFSSPPLKGSDKLFDDIFGGPSPSTSTPPAKQQHTGASTGSVGSFGSPPATSPSISRQATLNVDSAVPAPPESRQISSSFLPLKDVAESISSSRQVSPPLSRVGDDLGGAASPMPSVGAFPSLEPSSTGQSRTASPSETRSKVSEDLSNGSTAPPDAPAGSGTETTPTAPAERSTVRDSDPFAAMDHEKAKADFDNAFASFTKIHKNPDKAPTAENNSNAFSSFNTEFPPISELERDEDSDSDSEPGGGFDDDFAPSSPKVKKENTEVKKEAGLPAGDKVDAKPLDTAVTEKLAGVESGVKNSNPDNADDIFGSAVSVTPTAKSPAIQSSAPTLPSKTPFDDDLDDDFEGLEDAKEGSADDDFANISRSGLDDFSSVFDSPQTSQMKTDSTFDFGTLSTGSLPSNANANASPNAASPAAPTTTDTKADADLTPVPATKADSGDWDAMFSGLEPAGSGSPKAAEEERPGTKRAETDDDPMLKQLVGMGYSRSDGLSALEKYDYNLERAANYLASQS</sequence>
<evidence type="ECO:0000256" key="10">
    <source>
        <dbReference type="ARBA" id="ARBA00023212"/>
    </source>
</evidence>
<evidence type="ECO:0000259" key="14">
    <source>
        <dbReference type="PROSITE" id="PS50031"/>
    </source>
</evidence>
<dbReference type="GO" id="GO:0016197">
    <property type="term" value="P:endosomal transport"/>
    <property type="evidence" value="ECO:0007669"/>
    <property type="project" value="TreeGrafter"/>
</dbReference>
<dbReference type="InterPro" id="IPR002048">
    <property type="entry name" value="EF_hand_dom"/>
</dbReference>
<dbReference type="InterPro" id="IPR011992">
    <property type="entry name" value="EF-hand-dom_pair"/>
</dbReference>
<evidence type="ECO:0000256" key="11">
    <source>
        <dbReference type="ARBA" id="ARBA00025194"/>
    </source>
</evidence>